<evidence type="ECO:0000313" key="4">
    <source>
        <dbReference type="EMBL" id="SER74857.1"/>
    </source>
</evidence>
<dbReference type="Proteomes" id="UP000198505">
    <property type="component" value="Unassembled WGS sequence"/>
</dbReference>
<dbReference type="AlphaFoldDB" id="A0A1H9RQ98"/>
<dbReference type="EMBL" id="FOGS01000002">
    <property type="protein sequence ID" value="SER74857.1"/>
    <property type="molecule type" value="Genomic_DNA"/>
</dbReference>
<protein>
    <recommendedName>
        <fullName evidence="3">Transposase (putative) YhgA-like domain-containing protein</fullName>
    </recommendedName>
</protein>
<accession>A0A1H9RQ98</accession>
<name>A0A1H9RQ98_9GAMM</name>
<evidence type="ECO:0000259" key="3">
    <source>
        <dbReference type="Pfam" id="PF04754"/>
    </source>
</evidence>
<comment type="similarity">
    <text evidence="1">Belongs to the Rpn/YhgA-like nuclease family.</text>
</comment>
<dbReference type="InterPro" id="IPR051699">
    <property type="entry name" value="Rpn/YhgA-like_nuclease"/>
</dbReference>
<dbReference type="InterPro" id="IPR010106">
    <property type="entry name" value="RpnA"/>
</dbReference>
<evidence type="ECO:0000313" key="5">
    <source>
        <dbReference type="Proteomes" id="UP000198505"/>
    </source>
</evidence>
<dbReference type="InterPro" id="IPR006842">
    <property type="entry name" value="Transposase_31"/>
</dbReference>
<evidence type="ECO:0000256" key="1">
    <source>
        <dbReference type="ARBA" id="ARBA00009787"/>
    </source>
</evidence>
<feature type="compositionally biased region" description="Basic and acidic residues" evidence="2">
    <location>
        <begin position="266"/>
        <end position="283"/>
    </location>
</feature>
<proteinExistence type="inferred from homology"/>
<feature type="region of interest" description="Disordered" evidence="2">
    <location>
        <begin position="266"/>
        <end position="286"/>
    </location>
</feature>
<reference evidence="5" key="1">
    <citation type="submission" date="2016-10" db="EMBL/GenBank/DDBJ databases">
        <authorList>
            <person name="Varghese N."/>
            <person name="Submissions S."/>
        </authorList>
    </citation>
    <scope>NUCLEOTIDE SEQUENCE [LARGE SCALE GENOMIC DNA]</scope>
    <source>
        <strain evidence="5">CGMCC 1.6495</strain>
    </source>
</reference>
<evidence type="ECO:0000256" key="2">
    <source>
        <dbReference type="SAM" id="MobiDB-lite"/>
    </source>
</evidence>
<dbReference type="RefSeq" id="WP_092825910.1">
    <property type="nucleotide sequence ID" value="NZ_FOGS01000002.1"/>
</dbReference>
<dbReference type="NCBIfam" id="TIGR01784">
    <property type="entry name" value="T_den_put_tspse"/>
    <property type="match status" value="1"/>
</dbReference>
<dbReference type="PANTHER" id="PTHR34611:SF2">
    <property type="entry name" value="INACTIVE RECOMBINATION-PROMOTING NUCLEASE-LIKE PROTEIN RPNE-RELATED"/>
    <property type="match status" value="1"/>
</dbReference>
<organism evidence="4 5">
    <name type="scientific">Vreelandella subterranea</name>
    <dbReference type="NCBI Taxonomy" id="416874"/>
    <lineage>
        <taxon>Bacteria</taxon>
        <taxon>Pseudomonadati</taxon>
        <taxon>Pseudomonadota</taxon>
        <taxon>Gammaproteobacteria</taxon>
        <taxon>Oceanospirillales</taxon>
        <taxon>Halomonadaceae</taxon>
        <taxon>Vreelandella</taxon>
    </lineage>
</organism>
<gene>
    <name evidence="4" type="ORF">SAMN04487958_102513</name>
</gene>
<feature type="domain" description="Transposase (putative) YhgA-like" evidence="3">
    <location>
        <begin position="8"/>
        <end position="212"/>
    </location>
</feature>
<sequence length="326" mass="37999">MVSHPHHRHDHSYKLLFSHPEMVRDLLTGFVKEAWVEQLDFSTLEKVNGSYITDELRDREDDIIWRVRWGDNWLYIYLLLEFQSSEDKHMAVRIMSYLGLLYQDLIRQNAFAPSGKLPPVLPVVLYNGEQRWTAAQNVADLVEEVPGGLERYRPNLEYLLLDEGAIVNDPEWSDRVRNVAAALFRLEHNRDEQDMLEVLGSLVEWLKASEQTPLRRAFVVWIRRVLLPNRAPDMELPEFNDLHELHEVHHMLAERIKQWPERWEEKGRQEGLQEGRQEGRQEGQIEAQRTTARNLLALGVLSTEQIAESTGLSIEVVAQLQTGSKD</sequence>
<dbReference type="Pfam" id="PF04754">
    <property type="entry name" value="Transposase_31"/>
    <property type="match status" value="1"/>
</dbReference>
<dbReference type="PANTHER" id="PTHR34611">
    <property type="match status" value="1"/>
</dbReference>
<keyword evidence="5" id="KW-1185">Reference proteome</keyword>
<dbReference type="STRING" id="416874.SAMN04487958_102513"/>